<dbReference type="SUPFAM" id="SSF55486">
    <property type="entry name" value="Metalloproteases ('zincins'), catalytic domain"/>
    <property type="match status" value="1"/>
</dbReference>
<keyword evidence="3" id="KW-0378">Hydrolase</keyword>
<dbReference type="Gene3D" id="3.40.390.10">
    <property type="entry name" value="Collagenase (Catalytic Domain)"/>
    <property type="match status" value="1"/>
</dbReference>
<keyword evidence="4" id="KW-0862">Zinc</keyword>
<dbReference type="GO" id="GO:0031012">
    <property type="term" value="C:extracellular matrix"/>
    <property type="evidence" value="ECO:0007669"/>
    <property type="project" value="InterPro"/>
</dbReference>
<name>G9ZKK2_9LACO</name>
<keyword evidence="7" id="KW-1185">Reference proteome</keyword>
<dbReference type="AlphaFoldDB" id="G9ZKK2"/>
<gene>
    <name evidence="6" type="ORF">HMPREF9103_00250</name>
</gene>
<dbReference type="CDD" id="cd04268">
    <property type="entry name" value="ZnMc_MMP_like"/>
    <property type="match status" value="1"/>
</dbReference>
<evidence type="ECO:0000259" key="5">
    <source>
        <dbReference type="Pfam" id="PF00413"/>
    </source>
</evidence>
<sequence length="313" mass="34094">MILTPASGAHYQFSEASYHDRSTSSYYHGVWSNATSAWNNTGAFTWTEDTDPNCLTYTSSVSKDSGAWADATGMTWNNVTTDSSGNQTGAKIYLNRYNLKKYDYSQQERTYVAEHELGHAMGLAHNEVNSDSVMNPANRDNSIQTCDVDGINSIYNTQDSLNVSPSVDIEYAKDYSGGNGVADIKRDAQIIVAGTVTNSTPHSDDLESGNAYTTQMLKIDNSLKGGITGLIEFNQAGTTNVKVADSQLLKKGDRVVVMLDKDDNGEYYVIDDGQGIFLNNSQDGDSLGTSPLGSNDLFVRVSDHQSFAENMLK</sequence>
<evidence type="ECO:0000256" key="2">
    <source>
        <dbReference type="ARBA" id="ARBA00022723"/>
    </source>
</evidence>
<dbReference type="RefSeq" id="WP_008210576.1">
    <property type="nucleotide sequence ID" value="NZ_JH414910.1"/>
</dbReference>
<accession>G9ZKK2</accession>
<dbReference type="EMBL" id="AGEY01000012">
    <property type="protein sequence ID" value="EHM01131.1"/>
    <property type="molecule type" value="Genomic_DNA"/>
</dbReference>
<dbReference type="GO" id="GO:0006508">
    <property type="term" value="P:proteolysis"/>
    <property type="evidence" value="ECO:0007669"/>
    <property type="project" value="UniProtKB-KW"/>
</dbReference>
<dbReference type="HOGENOM" id="CLU_072044_0_0_9"/>
<dbReference type="Pfam" id="PF00413">
    <property type="entry name" value="Peptidase_M10"/>
    <property type="match status" value="1"/>
</dbReference>
<dbReference type="PATRIC" id="fig|797515.3.peg.230"/>
<evidence type="ECO:0000256" key="4">
    <source>
        <dbReference type="ARBA" id="ARBA00022833"/>
    </source>
</evidence>
<keyword evidence="1" id="KW-0645">Protease</keyword>
<dbReference type="InterPro" id="IPR024079">
    <property type="entry name" value="MetalloPept_cat_dom_sf"/>
</dbReference>
<dbReference type="eggNOG" id="COG5549">
    <property type="taxonomic scope" value="Bacteria"/>
</dbReference>
<evidence type="ECO:0000256" key="3">
    <source>
        <dbReference type="ARBA" id="ARBA00022801"/>
    </source>
</evidence>
<feature type="domain" description="Peptidase M10 metallopeptidase" evidence="5">
    <location>
        <begin position="97"/>
        <end position="155"/>
    </location>
</feature>
<proteinExistence type="predicted"/>
<dbReference type="InterPro" id="IPR001818">
    <property type="entry name" value="Pept_M10_metallopeptidase"/>
</dbReference>
<dbReference type="GO" id="GO:0004222">
    <property type="term" value="F:metalloendopeptidase activity"/>
    <property type="evidence" value="ECO:0007669"/>
    <property type="project" value="InterPro"/>
</dbReference>
<dbReference type="STRING" id="797515.HMPREF9103_00250"/>
<reference evidence="6 7" key="1">
    <citation type="submission" date="2011-09" db="EMBL/GenBank/DDBJ databases">
        <authorList>
            <person name="Weinstock G."/>
            <person name="Sodergren E."/>
            <person name="Clifton S."/>
            <person name="Fulton L."/>
            <person name="Fulton B."/>
            <person name="Courtney L."/>
            <person name="Fronick C."/>
            <person name="Harrison M."/>
            <person name="Strong C."/>
            <person name="Farmer C."/>
            <person name="Delahaunty K."/>
            <person name="Markovic C."/>
            <person name="Hall O."/>
            <person name="Minx P."/>
            <person name="Tomlinson C."/>
            <person name="Mitreva M."/>
            <person name="Hou S."/>
            <person name="Chen J."/>
            <person name="Wollam A."/>
            <person name="Pepin K.H."/>
            <person name="Johnson M."/>
            <person name="Bhonagiri V."/>
            <person name="Zhang X."/>
            <person name="Suruliraj S."/>
            <person name="Warren W."/>
            <person name="Chinwalla A."/>
            <person name="Mardis E.R."/>
            <person name="Wilson R.K."/>
        </authorList>
    </citation>
    <scope>NUCLEOTIDE SEQUENCE [LARGE SCALE GENOMIC DNA]</scope>
    <source>
        <strain evidence="6 7">F0439</strain>
    </source>
</reference>
<dbReference type="GO" id="GO:0008270">
    <property type="term" value="F:zinc ion binding"/>
    <property type="evidence" value="ECO:0007669"/>
    <property type="project" value="InterPro"/>
</dbReference>
<protein>
    <submittedName>
        <fullName evidence="6">Matrixin</fullName>
    </submittedName>
</protein>
<evidence type="ECO:0000313" key="6">
    <source>
        <dbReference type="EMBL" id="EHM01131.1"/>
    </source>
</evidence>
<evidence type="ECO:0000256" key="1">
    <source>
        <dbReference type="ARBA" id="ARBA00022670"/>
    </source>
</evidence>
<dbReference type="Proteomes" id="UP000004625">
    <property type="component" value="Unassembled WGS sequence"/>
</dbReference>
<organism evidence="6 7">
    <name type="scientific">Lentilactobacillus parafarraginis F0439</name>
    <dbReference type="NCBI Taxonomy" id="797515"/>
    <lineage>
        <taxon>Bacteria</taxon>
        <taxon>Bacillati</taxon>
        <taxon>Bacillota</taxon>
        <taxon>Bacilli</taxon>
        <taxon>Lactobacillales</taxon>
        <taxon>Lactobacillaceae</taxon>
        <taxon>Lentilactobacillus</taxon>
    </lineage>
</organism>
<evidence type="ECO:0000313" key="7">
    <source>
        <dbReference type="Proteomes" id="UP000004625"/>
    </source>
</evidence>
<comment type="caution">
    <text evidence="6">The sequence shown here is derived from an EMBL/GenBank/DDBJ whole genome shotgun (WGS) entry which is preliminary data.</text>
</comment>
<keyword evidence="2" id="KW-0479">Metal-binding</keyword>